<evidence type="ECO:0000313" key="2">
    <source>
        <dbReference type="Proteomes" id="UP001159363"/>
    </source>
</evidence>
<dbReference type="SUPFAM" id="SSF56672">
    <property type="entry name" value="DNA/RNA polymerases"/>
    <property type="match status" value="1"/>
</dbReference>
<name>A0ABQ9GDL1_9NEOP</name>
<dbReference type="InterPro" id="IPR043502">
    <property type="entry name" value="DNA/RNA_pol_sf"/>
</dbReference>
<evidence type="ECO:0000313" key="1">
    <source>
        <dbReference type="EMBL" id="KAJ8869577.1"/>
    </source>
</evidence>
<keyword evidence="2" id="KW-1185">Reference proteome</keyword>
<organism evidence="1 2">
    <name type="scientific">Dryococelus australis</name>
    <dbReference type="NCBI Taxonomy" id="614101"/>
    <lineage>
        <taxon>Eukaryota</taxon>
        <taxon>Metazoa</taxon>
        <taxon>Ecdysozoa</taxon>
        <taxon>Arthropoda</taxon>
        <taxon>Hexapoda</taxon>
        <taxon>Insecta</taxon>
        <taxon>Pterygota</taxon>
        <taxon>Neoptera</taxon>
        <taxon>Polyneoptera</taxon>
        <taxon>Phasmatodea</taxon>
        <taxon>Verophasmatodea</taxon>
        <taxon>Anareolatae</taxon>
        <taxon>Phasmatidae</taxon>
        <taxon>Eurycanthinae</taxon>
        <taxon>Dryococelus</taxon>
    </lineage>
</organism>
<accession>A0ABQ9GDL1</accession>
<dbReference type="EMBL" id="JARBHB010000013">
    <property type="protein sequence ID" value="KAJ8869577.1"/>
    <property type="molecule type" value="Genomic_DNA"/>
</dbReference>
<dbReference type="Gene3D" id="3.30.70.270">
    <property type="match status" value="1"/>
</dbReference>
<dbReference type="Gene3D" id="3.10.10.10">
    <property type="entry name" value="HIV Type 1 Reverse Transcriptase, subunit A, domain 1"/>
    <property type="match status" value="1"/>
</dbReference>
<sequence length="133" mass="15125">METDVIVQFVVGDVVNQPAMLGLENCVKLNLLNRVNGVNTKQFIEQNARPHIEVTRRVPYGLMERLKDKLDELEAKQAIRKLKKPNTDISLCLDPKYLILVMKQEHFVIPTAEYIAARMGGNSFFTVLNLKDG</sequence>
<proteinExistence type="predicted"/>
<gene>
    <name evidence="1" type="ORF">PR048_028569</name>
</gene>
<protein>
    <submittedName>
        <fullName evidence="1">Uncharacterized protein</fullName>
    </submittedName>
</protein>
<reference evidence="1 2" key="1">
    <citation type="submission" date="2023-02" db="EMBL/GenBank/DDBJ databases">
        <title>LHISI_Scaffold_Assembly.</title>
        <authorList>
            <person name="Stuart O.P."/>
            <person name="Cleave R."/>
            <person name="Magrath M.J.L."/>
            <person name="Mikheyev A.S."/>
        </authorList>
    </citation>
    <scope>NUCLEOTIDE SEQUENCE [LARGE SCALE GENOMIC DNA]</scope>
    <source>
        <strain evidence="1">Daus_M_001</strain>
        <tissue evidence="1">Leg muscle</tissue>
    </source>
</reference>
<dbReference type="InterPro" id="IPR043128">
    <property type="entry name" value="Rev_trsase/Diguanyl_cyclase"/>
</dbReference>
<comment type="caution">
    <text evidence="1">The sequence shown here is derived from an EMBL/GenBank/DDBJ whole genome shotgun (WGS) entry which is preliminary data.</text>
</comment>
<dbReference type="Proteomes" id="UP001159363">
    <property type="component" value="Chromosome 12"/>
</dbReference>